<dbReference type="GeneID" id="81441361"/>
<reference evidence="6" key="2">
    <citation type="journal article" date="2023" name="IMA Fungus">
        <title>Comparative genomic study of the Penicillium genus elucidates a diverse pangenome and 15 lateral gene transfer events.</title>
        <authorList>
            <person name="Petersen C."/>
            <person name="Sorensen T."/>
            <person name="Nielsen M.R."/>
            <person name="Sondergaard T.E."/>
            <person name="Sorensen J.L."/>
            <person name="Fitzpatrick D.A."/>
            <person name="Frisvad J.C."/>
            <person name="Nielsen K.L."/>
        </authorList>
    </citation>
    <scope>NUCLEOTIDE SEQUENCE</scope>
    <source>
        <strain evidence="6">IBT 29864</strain>
    </source>
</reference>
<feature type="domain" description="Pentatricopeptide repeat-containing protein-mitochondrial" evidence="5">
    <location>
        <begin position="353"/>
        <end position="470"/>
    </location>
</feature>
<organism evidence="6 7">
    <name type="scientific">Penicillium cataractarum</name>
    <dbReference type="NCBI Taxonomy" id="2100454"/>
    <lineage>
        <taxon>Eukaryota</taxon>
        <taxon>Fungi</taxon>
        <taxon>Dikarya</taxon>
        <taxon>Ascomycota</taxon>
        <taxon>Pezizomycotina</taxon>
        <taxon>Eurotiomycetes</taxon>
        <taxon>Eurotiomycetidae</taxon>
        <taxon>Eurotiales</taxon>
        <taxon>Aspergillaceae</taxon>
        <taxon>Penicillium</taxon>
    </lineage>
</organism>
<feature type="compositionally biased region" description="Acidic residues" evidence="4">
    <location>
        <begin position="597"/>
        <end position="609"/>
    </location>
</feature>
<sequence length="696" mass="78248">MSRRVLVLDGLWYSLCPSFSPSALTRPNPLLKQRKPNSRPGLSPALRIAAPPRHRSYSSNARKTDTRARFEANSAHEETNDTSPPFSNSISLSNGLRENQYDSLDLEYHGDEAASPKHKDIINNLPDIPKHAAGKSNDSLETLLQTEMAKKPNITSATNILRLLIEDRGVKPSARHYKALMLANSDALHGSPEFVRSLLEEMEEQGIAADSGTLHAALQALAVHPDFCLRQEVLQKLRDRWLTLSPAGWHFLVAGLLREHKFEMALEQFSLMQRKDITVEDWLHSSIIYHLCDMGELDEVLRLMQVRVSQGHDMTSELWMHVLRTAIEAQHFMTSRFVWRRMVELGYLHPPSTVCSDVLRLAASVSDIEIAKSVFRHLARRALSPTSEDYQQSIVANVGVGDLPAALGLLCTMHEAGLSLDQTTTQPILAYMIQSQTDRREAWQILKRLHNEKHDIPLASVRVIAELCEHDAQNDPTVVDDAVGFYNEIHTLCPQGADLQVYNTLIRMCRTAGKREAGIFLVKEMATLNVIPDTTTFETLILMCLDAGNYKSALMYLLDLAKREATVDPKAKEEIRSLCARSVNEYALRLQYHPLIQEEDVPASDDTTETAEAPKSPRRGQLGRQERIAYNKERRQRKRRRLAMERLAAEGRDSSEAVNSLDLEGSDGEVDQVDVDKMDEYIGGKNNRSSPSKAGE</sequence>
<evidence type="ECO:0000313" key="7">
    <source>
        <dbReference type="Proteomes" id="UP001147782"/>
    </source>
</evidence>
<dbReference type="Pfam" id="PF23276">
    <property type="entry name" value="TPR_24"/>
    <property type="match status" value="1"/>
</dbReference>
<dbReference type="Gene3D" id="1.25.40.10">
    <property type="entry name" value="Tetratricopeptide repeat domain"/>
    <property type="match status" value="3"/>
</dbReference>
<feature type="compositionally biased region" description="Polar residues" evidence="4">
    <location>
        <begin position="81"/>
        <end position="93"/>
    </location>
</feature>
<evidence type="ECO:0000259" key="5">
    <source>
        <dbReference type="Pfam" id="PF23276"/>
    </source>
</evidence>
<keyword evidence="7" id="KW-1185">Reference proteome</keyword>
<feature type="region of interest" description="Disordered" evidence="4">
    <location>
        <begin position="597"/>
        <end position="696"/>
    </location>
</feature>
<feature type="compositionally biased region" description="Polar residues" evidence="4">
    <location>
        <begin position="686"/>
        <end position="696"/>
    </location>
</feature>
<proteinExistence type="inferred from homology"/>
<evidence type="ECO:0000313" key="6">
    <source>
        <dbReference type="EMBL" id="KAJ5363555.1"/>
    </source>
</evidence>
<dbReference type="AlphaFoldDB" id="A0A9W9RQ07"/>
<dbReference type="Proteomes" id="UP001147782">
    <property type="component" value="Unassembled WGS sequence"/>
</dbReference>
<feature type="repeat" description="PPR" evidence="3">
    <location>
        <begin position="498"/>
        <end position="532"/>
    </location>
</feature>
<feature type="region of interest" description="Disordered" evidence="4">
    <location>
        <begin position="24"/>
        <end position="93"/>
    </location>
</feature>
<gene>
    <name evidence="6" type="ORF">N7496_009268</name>
</gene>
<evidence type="ECO:0000256" key="1">
    <source>
        <dbReference type="ARBA" id="ARBA00007626"/>
    </source>
</evidence>
<dbReference type="InterPro" id="IPR011990">
    <property type="entry name" value="TPR-like_helical_dom_sf"/>
</dbReference>
<name>A0A9W9RQ07_9EURO</name>
<reference evidence="6" key="1">
    <citation type="submission" date="2022-11" db="EMBL/GenBank/DDBJ databases">
        <authorList>
            <person name="Petersen C."/>
        </authorList>
    </citation>
    <scope>NUCLEOTIDE SEQUENCE</scope>
    <source>
        <strain evidence="6">IBT 29864</strain>
    </source>
</reference>
<evidence type="ECO:0000256" key="3">
    <source>
        <dbReference type="PROSITE-ProRule" id="PRU00708"/>
    </source>
</evidence>
<protein>
    <recommendedName>
        <fullName evidence="5">Pentatricopeptide repeat-containing protein-mitochondrial domain-containing protein</fullName>
    </recommendedName>
</protein>
<feature type="compositionally biased region" description="Basic and acidic residues" evidence="4">
    <location>
        <begin position="624"/>
        <end position="633"/>
    </location>
</feature>
<dbReference type="InterPro" id="IPR050872">
    <property type="entry name" value="PPR_P_subfamily"/>
</dbReference>
<dbReference type="EMBL" id="JAPZBS010000008">
    <property type="protein sequence ID" value="KAJ5363555.1"/>
    <property type="molecule type" value="Genomic_DNA"/>
</dbReference>
<keyword evidence="2" id="KW-0677">Repeat</keyword>
<dbReference type="InterPro" id="IPR002885">
    <property type="entry name" value="PPR_rpt"/>
</dbReference>
<dbReference type="RefSeq" id="XP_056551182.1">
    <property type="nucleotide sequence ID" value="XM_056702182.1"/>
</dbReference>
<dbReference type="PROSITE" id="PS51375">
    <property type="entry name" value="PPR"/>
    <property type="match status" value="1"/>
</dbReference>
<dbReference type="InterPro" id="IPR057027">
    <property type="entry name" value="TPR_mt"/>
</dbReference>
<dbReference type="OrthoDB" id="747253at2759"/>
<feature type="compositionally biased region" description="Basic and acidic residues" evidence="4">
    <location>
        <begin position="642"/>
        <end position="655"/>
    </location>
</feature>
<comment type="caution">
    <text evidence="6">The sequence shown here is derived from an EMBL/GenBank/DDBJ whole genome shotgun (WGS) entry which is preliminary data.</text>
</comment>
<evidence type="ECO:0000256" key="4">
    <source>
        <dbReference type="SAM" id="MobiDB-lite"/>
    </source>
</evidence>
<comment type="similarity">
    <text evidence="1">Belongs to the PPR family. P subfamily.</text>
</comment>
<dbReference type="PANTHER" id="PTHR46128">
    <property type="entry name" value="MITOCHONDRIAL GROUP I INTRON SPLICING FACTOR CCM1"/>
    <property type="match status" value="1"/>
</dbReference>
<accession>A0A9W9RQ07</accession>
<evidence type="ECO:0000256" key="2">
    <source>
        <dbReference type="ARBA" id="ARBA00022737"/>
    </source>
</evidence>
<dbReference type="PANTHER" id="PTHR46128:SF211">
    <property type="entry name" value="PENTACOTRIPEPTIDE-REPEAT REGION OF PRORP DOMAIN-CONTAINING PROTEIN"/>
    <property type="match status" value="1"/>
</dbReference>
<feature type="compositionally biased region" description="Acidic residues" evidence="4">
    <location>
        <begin position="664"/>
        <end position="673"/>
    </location>
</feature>
<feature type="compositionally biased region" description="Basic and acidic residues" evidence="4">
    <location>
        <begin position="62"/>
        <end position="79"/>
    </location>
</feature>